<dbReference type="InterPro" id="IPR036291">
    <property type="entry name" value="NAD(P)-bd_dom_sf"/>
</dbReference>
<proteinExistence type="predicted"/>
<protein>
    <submittedName>
        <fullName evidence="2">Saccharopine dehydrogenase NADP-binding domain-containing protein</fullName>
    </submittedName>
</protein>
<sequence>MNKKYVGIIGATGQVGVGAVKTLLNNYSASLLLGGRKIAKLIEQFGEESETMKYQAVDVFNEASIQAFCENCYLVINTAGPSSHILARVAEACLVTNTTYIDVSGDKTMKLAIEDALAKHNNPITCAISAGVYPGLTEMFVAFLLRNQKWVERISCYFAGKGSFSETGAYDIISSLEKDEGYGMSYYSNGDIKKLTSGIGSQKVLPAPFHQVYTLPLMNEEFIASVKEYRAVNAYFYNTFATSKILSDFIMIKAMQLYKTEEEKRASAHRLIETYHTQDEHEGFIIYVETEENGKTQTSYLQSNMNWNYGSGVVAACVAMQMQERNGTNKKGCYFAQSIVDVEELMQQLIKTECISIIGEK</sequence>
<dbReference type="EMBL" id="CP126101">
    <property type="protein sequence ID" value="WHY53716.1"/>
    <property type="molecule type" value="Genomic_DNA"/>
</dbReference>
<dbReference type="Proteomes" id="UP001178322">
    <property type="component" value="Chromosome"/>
</dbReference>
<dbReference type="AlphaFoldDB" id="A0AAX3X1F2"/>
<reference evidence="2" key="1">
    <citation type="submission" date="2023-05" db="EMBL/GenBank/DDBJ databases">
        <title>Comparative genomics of Bacillaceae isolates and their secondary metabolite potential.</title>
        <authorList>
            <person name="Song L."/>
            <person name="Nielsen L.J."/>
            <person name="Mohite O."/>
            <person name="Xu X."/>
            <person name="Weber T."/>
            <person name="Kovacs A.T."/>
        </authorList>
    </citation>
    <scope>NUCLEOTIDE SEQUENCE</scope>
    <source>
        <strain evidence="2">LY1</strain>
    </source>
</reference>
<dbReference type="PANTHER" id="PTHR43781">
    <property type="entry name" value="SACCHAROPINE DEHYDROGENASE"/>
    <property type="match status" value="1"/>
</dbReference>
<organism evidence="2 3">
    <name type="scientific">Lysinibacillus pakistanensis</name>
    <dbReference type="NCBI Taxonomy" id="759811"/>
    <lineage>
        <taxon>Bacteria</taxon>
        <taxon>Bacillati</taxon>
        <taxon>Bacillota</taxon>
        <taxon>Bacilli</taxon>
        <taxon>Bacillales</taxon>
        <taxon>Bacillaceae</taxon>
        <taxon>Lysinibacillus</taxon>
    </lineage>
</organism>
<evidence type="ECO:0000313" key="3">
    <source>
        <dbReference type="Proteomes" id="UP001178322"/>
    </source>
</evidence>
<dbReference type="RefSeq" id="WP_283872159.1">
    <property type="nucleotide sequence ID" value="NZ_CP126101.1"/>
</dbReference>
<dbReference type="Gene3D" id="3.40.50.720">
    <property type="entry name" value="NAD(P)-binding Rossmann-like Domain"/>
    <property type="match status" value="1"/>
</dbReference>
<dbReference type="Pfam" id="PF03435">
    <property type="entry name" value="Sacchrp_dh_NADP"/>
    <property type="match status" value="1"/>
</dbReference>
<feature type="domain" description="Saccharopine dehydrogenase NADP binding" evidence="1">
    <location>
        <begin position="6"/>
        <end position="105"/>
    </location>
</feature>
<evidence type="ECO:0000313" key="2">
    <source>
        <dbReference type="EMBL" id="WHY53716.1"/>
    </source>
</evidence>
<evidence type="ECO:0000259" key="1">
    <source>
        <dbReference type="Pfam" id="PF03435"/>
    </source>
</evidence>
<accession>A0AAX3X1F2</accession>
<dbReference type="InterPro" id="IPR005097">
    <property type="entry name" value="Sacchrp_dh_NADP-bd"/>
</dbReference>
<name>A0AAX3X1F2_9BACI</name>
<dbReference type="SUPFAM" id="SSF51735">
    <property type="entry name" value="NAD(P)-binding Rossmann-fold domains"/>
    <property type="match status" value="1"/>
</dbReference>
<gene>
    <name evidence="2" type="ORF">QNH24_10910</name>
</gene>
<dbReference type="PANTHER" id="PTHR43781:SF1">
    <property type="entry name" value="SACCHAROPINE DEHYDROGENASE"/>
    <property type="match status" value="1"/>
</dbReference>